<dbReference type="STRING" id="252305.OB2597_11286"/>
<accession>A3TW27</accession>
<feature type="active site" description="Proton donor/acceptor" evidence="3">
    <location>
        <position position="137"/>
    </location>
</feature>
<dbReference type="GO" id="GO:0046487">
    <property type="term" value="P:glyoxylate metabolic process"/>
    <property type="evidence" value="ECO:0007669"/>
    <property type="project" value="TreeGrafter"/>
</dbReference>
<dbReference type="EMBL" id="AAMO01000003">
    <property type="protein sequence ID" value="EAQ03823.1"/>
    <property type="molecule type" value="Genomic_DNA"/>
</dbReference>
<feature type="active site" description="Proton donor/acceptor" evidence="3">
    <location>
        <position position="234"/>
    </location>
</feature>
<organism evidence="5 6">
    <name type="scientific">Pseudooceanicola batsensis (strain ATCC BAA-863 / DSM 15984 / KCTC 12145 / HTCC2597)</name>
    <name type="common">Oceanicola batsensis</name>
    <dbReference type="NCBI Taxonomy" id="252305"/>
    <lineage>
        <taxon>Bacteria</taxon>
        <taxon>Pseudomonadati</taxon>
        <taxon>Pseudomonadota</taxon>
        <taxon>Alphaproteobacteria</taxon>
        <taxon>Rhodobacterales</taxon>
        <taxon>Paracoccaceae</taxon>
        <taxon>Pseudooceanicola</taxon>
    </lineage>
</organism>
<dbReference type="InterPro" id="IPR026040">
    <property type="entry name" value="HyI-like"/>
</dbReference>
<evidence type="ECO:0000256" key="2">
    <source>
        <dbReference type="PIRNR" id="PIRNR006241"/>
    </source>
</evidence>
<dbReference type="Gene3D" id="3.20.20.150">
    <property type="entry name" value="Divalent-metal-dependent TIM barrel enzymes"/>
    <property type="match status" value="1"/>
</dbReference>
<dbReference type="SUPFAM" id="SSF51658">
    <property type="entry name" value="Xylose isomerase-like"/>
    <property type="match status" value="1"/>
</dbReference>
<reference evidence="5 6" key="1">
    <citation type="journal article" date="2010" name="J. Bacteriol.">
        <title>Genome sequences of Oceanicola granulosus HTCC2516(T) and Oceanicola batsensis HTCC2597(TDelta).</title>
        <authorList>
            <person name="Thrash J.C."/>
            <person name="Cho J.C."/>
            <person name="Vergin K.L."/>
            <person name="Giovannoni S.J."/>
        </authorList>
    </citation>
    <scope>NUCLEOTIDE SEQUENCE [LARGE SCALE GENOMIC DNA]</scope>
    <source>
        <strain evidence="6">ATCC BAA-863 / DSM 15984 / KCTC 12145 / HTCC2597</strain>
    </source>
</reference>
<dbReference type="InterPro" id="IPR036237">
    <property type="entry name" value="Xyl_isomerase-like_sf"/>
</dbReference>
<name>A3TW27_PSEBH</name>
<comment type="similarity">
    <text evidence="2">Belongs to the hyi family.</text>
</comment>
<proteinExistence type="inferred from homology"/>
<dbReference type="OrthoDB" id="9786584at2"/>
<dbReference type="PANTHER" id="PTHR43489:SF6">
    <property type="entry name" value="HYDROXYPYRUVATE ISOMERASE-RELATED"/>
    <property type="match status" value="1"/>
</dbReference>
<sequence length="254" mass="27137">MPRFCANLSFLWKDLPLPARISAAAEAGFSGVEILFPYDDPVPEVRDALARTGLPLVLINCPPPNYAGGDRGFAAVPGLGGRFRSDFLRALRYARALGVEHLHIMSGAAEGAEAEACLVDNLAWACAEAPGQSLTIEPINGADMPGYFMNDFDLALRVIDRVGAANLGLQFDAYHAHRITGDLLGTWARAAPRVRHVQFADHPGRHEPGTGEVDLGAFFERLDADGFAGWVSAEYVPSSSPEASLGWMGSADSS</sequence>
<comment type="caution">
    <text evidence="5">The sequence shown here is derived from an EMBL/GenBank/DDBJ whole genome shotgun (WGS) entry which is preliminary data.</text>
</comment>
<dbReference type="HOGENOM" id="CLU_050006_1_1_5"/>
<feature type="domain" description="Xylose isomerase-like TIM barrel" evidence="4">
    <location>
        <begin position="22"/>
        <end position="243"/>
    </location>
</feature>
<evidence type="ECO:0000313" key="6">
    <source>
        <dbReference type="Proteomes" id="UP000004318"/>
    </source>
</evidence>
<evidence type="ECO:0000313" key="5">
    <source>
        <dbReference type="EMBL" id="EAQ03823.1"/>
    </source>
</evidence>
<dbReference type="Pfam" id="PF01261">
    <property type="entry name" value="AP_endonuc_2"/>
    <property type="match status" value="1"/>
</dbReference>
<gene>
    <name evidence="5" type="ORF">OB2597_11286</name>
</gene>
<dbReference type="eggNOG" id="COG3622">
    <property type="taxonomic scope" value="Bacteria"/>
</dbReference>
<dbReference type="RefSeq" id="WP_009806476.1">
    <property type="nucleotide sequence ID" value="NZ_CH724131.1"/>
</dbReference>
<dbReference type="Proteomes" id="UP000004318">
    <property type="component" value="Unassembled WGS sequence"/>
</dbReference>
<evidence type="ECO:0000256" key="3">
    <source>
        <dbReference type="PIRSR" id="PIRSR006241-50"/>
    </source>
</evidence>
<evidence type="ECO:0000256" key="1">
    <source>
        <dbReference type="ARBA" id="ARBA00023235"/>
    </source>
</evidence>
<evidence type="ECO:0000259" key="4">
    <source>
        <dbReference type="Pfam" id="PF01261"/>
    </source>
</evidence>
<dbReference type="GO" id="GO:0008903">
    <property type="term" value="F:hydroxypyruvate isomerase activity"/>
    <property type="evidence" value="ECO:0007669"/>
    <property type="project" value="TreeGrafter"/>
</dbReference>
<dbReference type="PIRSF" id="PIRSF006241">
    <property type="entry name" value="HyI"/>
    <property type="match status" value="1"/>
</dbReference>
<dbReference type="PANTHER" id="PTHR43489">
    <property type="entry name" value="ISOMERASE"/>
    <property type="match status" value="1"/>
</dbReference>
<dbReference type="InterPro" id="IPR050417">
    <property type="entry name" value="Sugar_Epim/Isomerase"/>
</dbReference>
<keyword evidence="1 2" id="KW-0413">Isomerase</keyword>
<dbReference type="InterPro" id="IPR013022">
    <property type="entry name" value="Xyl_isomerase-like_TIM-brl"/>
</dbReference>
<keyword evidence="6" id="KW-1185">Reference proteome</keyword>
<protein>
    <submittedName>
        <fullName evidence="5">Xylose isomerase-like TIM barrel protein</fullName>
    </submittedName>
</protein>
<dbReference type="AlphaFoldDB" id="A3TW27"/>